<feature type="chain" id="PRO_5026052248" evidence="1">
    <location>
        <begin position="20"/>
        <end position="306"/>
    </location>
</feature>
<sequence>MKAIKFLLFTLFISLQVSCQTTSDDNYTTYKAVAKTDRAKQLIENTNLVAQVFKDSTYTLTEGVDVYEFDYLSQKGLAMKTFVYDIDLNRPDVSVVASLPDNKPKFAMQPMTGQATALLNTKFDVIGGVNGDFYDMTTGVPRGVFVFNGMVLKDTYIDRNEGFLAVDKSNKVYLQDIKLFKENKDNYQHVVSGGVWLVKDAELVKQSDEAVHPRTAIGTTKDNHLLLMVVDGRNYTWSNGMDYTDLGVFMKAIGAEQALNFDGGGSSTFFINPNGNANEFLIRNLPADNGGKERAVANGIIITKAK</sequence>
<dbReference type="OrthoDB" id="9809781at2"/>
<organism evidence="3 4">
    <name type="scientific">Myroides albus</name>
    <dbReference type="NCBI Taxonomy" id="2562892"/>
    <lineage>
        <taxon>Bacteria</taxon>
        <taxon>Pseudomonadati</taxon>
        <taxon>Bacteroidota</taxon>
        <taxon>Flavobacteriia</taxon>
        <taxon>Flavobacteriales</taxon>
        <taxon>Flavobacteriaceae</taxon>
        <taxon>Myroides</taxon>
    </lineage>
</organism>
<name>A0A6I3LRC7_9FLAO</name>
<feature type="signal peptide" evidence="1">
    <location>
        <begin position="1"/>
        <end position="19"/>
    </location>
</feature>
<dbReference type="RefSeq" id="WP_155093240.1">
    <property type="nucleotide sequence ID" value="NZ_WMJX01000053.1"/>
</dbReference>
<keyword evidence="3" id="KW-0326">Glycosidase</keyword>
<keyword evidence="4" id="KW-1185">Reference proteome</keyword>
<dbReference type="AlphaFoldDB" id="A0A6I3LRC7"/>
<evidence type="ECO:0000256" key="1">
    <source>
        <dbReference type="SAM" id="SignalP"/>
    </source>
</evidence>
<evidence type="ECO:0000259" key="2">
    <source>
        <dbReference type="Pfam" id="PF09992"/>
    </source>
</evidence>
<keyword evidence="1" id="KW-0732">Signal</keyword>
<dbReference type="InterPro" id="IPR018711">
    <property type="entry name" value="NAGPA"/>
</dbReference>
<protein>
    <submittedName>
        <fullName evidence="3">Phosphodiester glycosidase family protein</fullName>
    </submittedName>
</protein>
<dbReference type="GO" id="GO:0016798">
    <property type="term" value="F:hydrolase activity, acting on glycosyl bonds"/>
    <property type="evidence" value="ECO:0007669"/>
    <property type="project" value="UniProtKB-KW"/>
</dbReference>
<reference evidence="3 4" key="1">
    <citation type="submission" date="2019-11" db="EMBL/GenBank/DDBJ databases">
        <title>Genome of Strain BIT-d1.</title>
        <authorList>
            <person name="Yang Y."/>
        </authorList>
    </citation>
    <scope>NUCLEOTIDE SEQUENCE [LARGE SCALE GENOMIC DNA]</scope>
    <source>
        <strain evidence="3 4">BIT-d1</strain>
    </source>
</reference>
<dbReference type="PANTHER" id="PTHR40446:SF2">
    <property type="entry name" value="N-ACETYLGLUCOSAMINE-1-PHOSPHODIESTER ALPHA-N-ACETYLGLUCOSAMINIDASE"/>
    <property type="match status" value="1"/>
</dbReference>
<feature type="domain" description="Phosphodiester glycosidase" evidence="2">
    <location>
        <begin position="125"/>
        <end position="303"/>
    </location>
</feature>
<evidence type="ECO:0000313" key="3">
    <source>
        <dbReference type="EMBL" id="MTG99241.1"/>
    </source>
</evidence>
<proteinExistence type="predicted"/>
<dbReference type="Pfam" id="PF09992">
    <property type="entry name" value="NAGPA"/>
    <property type="match status" value="1"/>
</dbReference>
<gene>
    <name evidence="3" type="ORF">GJV76_14080</name>
</gene>
<dbReference type="Proteomes" id="UP000438760">
    <property type="component" value="Unassembled WGS sequence"/>
</dbReference>
<dbReference type="EMBL" id="WMJX01000053">
    <property type="protein sequence ID" value="MTG99241.1"/>
    <property type="molecule type" value="Genomic_DNA"/>
</dbReference>
<keyword evidence="3" id="KW-0378">Hydrolase</keyword>
<comment type="caution">
    <text evidence="3">The sequence shown here is derived from an EMBL/GenBank/DDBJ whole genome shotgun (WGS) entry which is preliminary data.</text>
</comment>
<dbReference type="PANTHER" id="PTHR40446">
    <property type="entry name" value="N-ACETYLGLUCOSAMINE-1-PHOSPHODIESTER ALPHA-N-ACETYLGLUCOSAMINIDASE"/>
    <property type="match status" value="1"/>
</dbReference>
<evidence type="ECO:0000313" key="4">
    <source>
        <dbReference type="Proteomes" id="UP000438760"/>
    </source>
</evidence>
<accession>A0A6I3LRC7</accession>